<feature type="domain" description="C2H2-type" evidence="14">
    <location>
        <begin position="368"/>
        <end position="395"/>
    </location>
</feature>
<keyword evidence="7" id="KW-0805">Transcription regulation</keyword>
<dbReference type="GO" id="GO:0005667">
    <property type="term" value="C:transcription regulator complex"/>
    <property type="evidence" value="ECO:0007669"/>
    <property type="project" value="TreeGrafter"/>
</dbReference>
<evidence type="ECO:0000256" key="8">
    <source>
        <dbReference type="ARBA" id="ARBA00023125"/>
    </source>
</evidence>
<dbReference type="GO" id="GO:0008270">
    <property type="term" value="F:zinc ion binding"/>
    <property type="evidence" value="ECO:0007669"/>
    <property type="project" value="UniProtKB-KW"/>
</dbReference>
<protein>
    <submittedName>
        <fullName evidence="17">Zinc finger and SCAN domain-containing protein 5B</fullName>
    </submittedName>
</protein>
<keyword evidence="5 11" id="KW-0863">Zinc-finger</keyword>
<dbReference type="FunFam" id="3.30.160.60:FF:000446">
    <property type="entry name" value="Zinc finger protein"/>
    <property type="match status" value="1"/>
</dbReference>
<feature type="domain" description="C2H2-type" evidence="14">
    <location>
        <begin position="424"/>
        <end position="451"/>
    </location>
</feature>
<evidence type="ECO:0000256" key="7">
    <source>
        <dbReference type="ARBA" id="ARBA00023015"/>
    </source>
</evidence>
<dbReference type="InterPro" id="IPR013087">
    <property type="entry name" value="Znf_C2H2_type"/>
</dbReference>
<feature type="compositionally biased region" description="Low complexity" evidence="13">
    <location>
        <begin position="244"/>
        <end position="256"/>
    </location>
</feature>
<dbReference type="PROSITE" id="PS50804">
    <property type="entry name" value="SCAN_BOX"/>
    <property type="match status" value="1"/>
</dbReference>
<feature type="domain" description="C2H2-type" evidence="14">
    <location>
        <begin position="312"/>
        <end position="339"/>
    </location>
</feature>
<keyword evidence="6" id="KW-0862">Zinc</keyword>
<evidence type="ECO:0000256" key="2">
    <source>
        <dbReference type="ARBA" id="ARBA00006991"/>
    </source>
</evidence>
<proteinExistence type="inferred from homology"/>
<dbReference type="FunFam" id="3.30.160.60:FF:001732">
    <property type="entry name" value="Zgc:162936"/>
    <property type="match status" value="1"/>
</dbReference>
<feature type="domain" description="SCAN box" evidence="15">
    <location>
        <begin position="80"/>
        <end position="156"/>
    </location>
</feature>
<dbReference type="Gene3D" id="3.30.160.60">
    <property type="entry name" value="Classic Zinc Finger"/>
    <property type="match status" value="5"/>
</dbReference>
<sequence length="466" mass="51636">MAGSGTPMPLVPPAHQLEARPSAFSRNSQLLLLLLLLFPDSREDSVQQMSLGAEPVLLLAEDSAGLSDQGKQEWDSEEWHLRFRAFSWEGRNPVRALRELVEMCRHWLRPDLHSKEQILEQLVLEQVVISAPEDLQVLIRERRVRSFRDLEDLLRSGGSLKPASIVVYQGQRFLVQNLNAETPGAEASELGSTEQDLEQEQNPEQGQEQEQDGGEASVLGPLEPLLPPAAPGSAVTQDDGEPQGGDATTANGAAGAYELGACPDRAPRGGPPGVRRPLRRSTGQALSVGGPQAGARPAACTPGQRAARPTPHGCRLCNKAFRFPSQLTLHMRRHTGERPFHCDTCDKGFMQQSDLRVHQCIHTGERPFHCDQCHKAFTHKSTLQGHKRVHSGEQPFVCTLCYKSFSHRGNLNVHMRIHTQAKPYLCPVCGQAFRQLGTMKRHWRNHVTRSLRMPCEARGAEPQEAE</sequence>
<accession>A0A6P3FJ74</accession>
<dbReference type="FunFam" id="3.30.160.60:FF:001480">
    <property type="entry name" value="Si:cabz01071911.3"/>
    <property type="match status" value="1"/>
</dbReference>
<dbReference type="Proteomes" id="UP000515203">
    <property type="component" value="Unplaced"/>
</dbReference>
<feature type="region of interest" description="Disordered" evidence="13">
    <location>
        <begin position="183"/>
        <end position="311"/>
    </location>
</feature>
<feature type="compositionally biased region" description="Acidic residues" evidence="13">
    <location>
        <begin position="195"/>
        <end position="213"/>
    </location>
</feature>
<evidence type="ECO:0000256" key="6">
    <source>
        <dbReference type="ARBA" id="ARBA00022833"/>
    </source>
</evidence>
<dbReference type="Pfam" id="PF00096">
    <property type="entry name" value="zf-C2H2"/>
    <property type="match status" value="5"/>
</dbReference>
<comment type="similarity">
    <text evidence="2">Belongs to the krueppel C2H2-type zinc-finger protein family.</text>
</comment>
<feature type="domain" description="C2H2-type" evidence="14">
    <location>
        <begin position="396"/>
        <end position="423"/>
    </location>
</feature>
<dbReference type="InterPro" id="IPR003309">
    <property type="entry name" value="SCAN_dom"/>
</dbReference>
<dbReference type="SMART" id="SM00355">
    <property type="entry name" value="ZnF_C2H2"/>
    <property type="match status" value="5"/>
</dbReference>
<dbReference type="GO" id="GO:0000978">
    <property type="term" value="F:RNA polymerase II cis-regulatory region sequence-specific DNA binding"/>
    <property type="evidence" value="ECO:0007669"/>
    <property type="project" value="TreeGrafter"/>
</dbReference>
<dbReference type="Pfam" id="PF02023">
    <property type="entry name" value="SCAN"/>
    <property type="match status" value="1"/>
</dbReference>
<keyword evidence="4" id="KW-0677">Repeat</keyword>
<evidence type="ECO:0000313" key="17">
    <source>
        <dbReference type="RefSeq" id="XP_004648367.1"/>
    </source>
</evidence>
<keyword evidence="8" id="KW-0238">DNA-binding</keyword>
<feature type="domain" description="C2H2-type" evidence="14">
    <location>
        <begin position="340"/>
        <end position="367"/>
    </location>
</feature>
<evidence type="ECO:0000313" key="16">
    <source>
        <dbReference type="Proteomes" id="UP000515203"/>
    </source>
</evidence>
<evidence type="ECO:0000256" key="9">
    <source>
        <dbReference type="ARBA" id="ARBA00023163"/>
    </source>
</evidence>
<dbReference type="FunFam" id="3.30.160.60:FF:000045">
    <property type="entry name" value="ZFP69 zinc finger protein B"/>
    <property type="match status" value="1"/>
</dbReference>
<evidence type="ECO:0000256" key="4">
    <source>
        <dbReference type="ARBA" id="ARBA00022737"/>
    </source>
</evidence>
<reference evidence="17" key="1">
    <citation type="submission" date="2025-08" db="UniProtKB">
        <authorList>
            <consortium name="RefSeq"/>
        </authorList>
    </citation>
    <scope>IDENTIFICATION</scope>
</reference>
<evidence type="ECO:0000256" key="13">
    <source>
        <dbReference type="SAM" id="MobiDB-lite"/>
    </source>
</evidence>
<dbReference type="GO" id="GO:0045893">
    <property type="term" value="P:positive regulation of DNA-templated transcription"/>
    <property type="evidence" value="ECO:0007669"/>
    <property type="project" value="UniProtKB-ARBA"/>
</dbReference>
<dbReference type="GO" id="GO:0000785">
    <property type="term" value="C:chromatin"/>
    <property type="evidence" value="ECO:0007669"/>
    <property type="project" value="TreeGrafter"/>
</dbReference>
<keyword evidence="10 12" id="KW-0539">Nucleus</keyword>
<dbReference type="GO" id="GO:0031519">
    <property type="term" value="C:PcG protein complex"/>
    <property type="evidence" value="ECO:0007669"/>
    <property type="project" value="TreeGrafter"/>
</dbReference>
<evidence type="ECO:0000256" key="3">
    <source>
        <dbReference type="ARBA" id="ARBA00022723"/>
    </source>
</evidence>
<keyword evidence="9" id="KW-0804">Transcription</keyword>
<dbReference type="RefSeq" id="XP_004648367.1">
    <property type="nucleotide sequence ID" value="XM_004648310.1"/>
</dbReference>
<evidence type="ECO:0000256" key="10">
    <source>
        <dbReference type="ARBA" id="ARBA00023242"/>
    </source>
</evidence>
<dbReference type="OrthoDB" id="6077919at2759"/>
<dbReference type="SUPFAM" id="SSF57667">
    <property type="entry name" value="beta-beta-alpha zinc fingers"/>
    <property type="match status" value="3"/>
</dbReference>
<dbReference type="SMART" id="SM00431">
    <property type="entry name" value="SCAN"/>
    <property type="match status" value="1"/>
</dbReference>
<dbReference type="InterPro" id="IPR038269">
    <property type="entry name" value="SCAN_sf"/>
</dbReference>
<evidence type="ECO:0000256" key="12">
    <source>
        <dbReference type="PROSITE-ProRule" id="PRU00187"/>
    </source>
</evidence>
<dbReference type="PANTHER" id="PTHR14003:SF23">
    <property type="entry name" value="ZINC FINGER PROTEIN 143"/>
    <property type="match status" value="1"/>
</dbReference>
<dbReference type="PROSITE" id="PS50157">
    <property type="entry name" value="ZINC_FINGER_C2H2_2"/>
    <property type="match status" value="5"/>
</dbReference>
<organism evidence="16 17">
    <name type="scientific">Octodon degus</name>
    <name type="common">Degu</name>
    <name type="synonym">Sciurus degus</name>
    <dbReference type="NCBI Taxonomy" id="10160"/>
    <lineage>
        <taxon>Eukaryota</taxon>
        <taxon>Metazoa</taxon>
        <taxon>Chordata</taxon>
        <taxon>Craniata</taxon>
        <taxon>Vertebrata</taxon>
        <taxon>Euteleostomi</taxon>
        <taxon>Mammalia</taxon>
        <taxon>Eutheria</taxon>
        <taxon>Euarchontoglires</taxon>
        <taxon>Glires</taxon>
        <taxon>Rodentia</taxon>
        <taxon>Hystricomorpha</taxon>
        <taxon>Octodontidae</taxon>
        <taxon>Octodon</taxon>
    </lineage>
</organism>
<dbReference type="SUPFAM" id="SSF47353">
    <property type="entry name" value="Retrovirus capsid dimerization domain-like"/>
    <property type="match status" value="1"/>
</dbReference>
<dbReference type="PANTHER" id="PTHR14003">
    <property type="entry name" value="TRANSCRIPTIONAL REPRESSOR PROTEIN YY"/>
    <property type="match status" value="1"/>
</dbReference>
<evidence type="ECO:0000259" key="14">
    <source>
        <dbReference type="PROSITE" id="PS50157"/>
    </source>
</evidence>
<dbReference type="InterPro" id="IPR036236">
    <property type="entry name" value="Znf_C2H2_sf"/>
</dbReference>
<dbReference type="Gene3D" id="1.10.4020.10">
    <property type="entry name" value="DNA breaking-rejoining enzymes"/>
    <property type="match status" value="1"/>
</dbReference>
<dbReference type="GO" id="GO:0000981">
    <property type="term" value="F:DNA-binding transcription factor activity, RNA polymerase II-specific"/>
    <property type="evidence" value="ECO:0007669"/>
    <property type="project" value="TreeGrafter"/>
</dbReference>
<gene>
    <name evidence="17" type="primary">Zscan5b</name>
</gene>
<dbReference type="GeneID" id="101564717"/>
<dbReference type="PROSITE" id="PS00028">
    <property type="entry name" value="ZINC_FINGER_C2H2_1"/>
    <property type="match status" value="5"/>
</dbReference>
<comment type="subcellular location">
    <subcellularLocation>
        <location evidence="1 12">Nucleus</location>
    </subcellularLocation>
</comment>
<evidence type="ECO:0000256" key="11">
    <source>
        <dbReference type="PROSITE-ProRule" id="PRU00042"/>
    </source>
</evidence>
<evidence type="ECO:0000256" key="1">
    <source>
        <dbReference type="ARBA" id="ARBA00004123"/>
    </source>
</evidence>
<evidence type="ECO:0000256" key="5">
    <source>
        <dbReference type="ARBA" id="ARBA00022771"/>
    </source>
</evidence>
<dbReference type="AlphaFoldDB" id="A0A6P3FJ74"/>
<dbReference type="InParanoid" id="A0A6P3FJ74"/>
<keyword evidence="16" id="KW-1185">Reference proteome</keyword>
<name>A0A6P3FJ74_OCTDE</name>
<dbReference type="FunFam" id="3.30.160.60:FF:000512">
    <property type="entry name" value="zinc finger protein 197 isoform X1"/>
    <property type="match status" value="1"/>
</dbReference>
<dbReference type="CTD" id="342933"/>
<keyword evidence="3" id="KW-0479">Metal-binding</keyword>
<evidence type="ECO:0000259" key="15">
    <source>
        <dbReference type="PROSITE" id="PS50804"/>
    </source>
</evidence>